<dbReference type="AlphaFoldDB" id="A0A644XIN1"/>
<dbReference type="Gene3D" id="1.10.3720.10">
    <property type="entry name" value="MetI-like"/>
    <property type="match status" value="1"/>
</dbReference>
<feature type="transmembrane region" description="Helical" evidence="7">
    <location>
        <begin position="29"/>
        <end position="50"/>
    </location>
</feature>
<comment type="caution">
    <text evidence="9">The sequence shown here is derived from an EMBL/GenBank/DDBJ whole genome shotgun (WGS) entry which is preliminary data.</text>
</comment>
<keyword evidence="5 7" id="KW-1133">Transmembrane helix</keyword>
<dbReference type="EMBL" id="VSSQ01002545">
    <property type="protein sequence ID" value="MPM16062.1"/>
    <property type="molecule type" value="Genomic_DNA"/>
</dbReference>
<dbReference type="InterPro" id="IPR035906">
    <property type="entry name" value="MetI-like_sf"/>
</dbReference>
<name>A0A644XIN1_9ZZZZ</name>
<evidence type="ECO:0000256" key="4">
    <source>
        <dbReference type="ARBA" id="ARBA00022692"/>
    </source>
</evidence>
<keyword evidence="3" id="KW-1003">Cell membrane</keyword>
<feature type="domain" description="ABC transmembrane type-1" evidence="8">
    <location>
        <begin position="1"/>
        <end position="183"/>
    </location>
</feature>
<protein>
    <submittedName>
        <fullName evidence="9">Glutathione transport system permease protein GsiD</fullName>
    </submittedName>
</protein>
<evidence type="ECO:0000256" key="1">
    <source>
        <dbReference type="ARBA" id="ARBA00004651"/>
    </source>
</evidence>
<dbReference type="InterPro" id="IPR050366">
    <property type="entry name" value="BP-dependent_transpt_permease"/>
</dbReference>
<feature type="transmembrane region" description="Helical" evidence="7">
    <location>
        <begin position="6"/>
        <end position="22"/>
    </location>
</feature>
<proteinExistence type="predicted"/>
<dbReference type="GO" id="GO:0005886">
    <property type="term" value="C:plasma membrane"/>
    <property type="evidence" value="ECO:0007669"/>
    <property type="project" value="UniProtKB-SubCell"/>
</dbReference>
<accession>A0A644XIN1</accession>
<evidence type="ECO:0000256" key="7">
    <source>
        <dbReference type="SAM" id="Phobius"/>
    </source>
</evidence>
<evidence type="ECO:0000256" key="5">
    <source>
        <dbReference type="ARBA" id="ARBA00022989"/>
    </source>
</evidence>
<evidence type="ECO:0000256" key="3">
    <source>
        <dbReference type="ARBA" id="ARBA00022475"/>
    </source>
</evidence>
<keyword evidence="2" id="KW-0813">Transport</keyword>
<dbReference type="Pfam" id="PF00528">
    <property type="entry name" value="BPD_transp_1"/>
    <property type="match status" value="1"/>
</dbReference>
<dbReference type="InterPro" id="IPR000515">
    <property type="entry name" value="MetI-like"/>
</dbReference>
<gene>
    <name evidence="9" type="primary">gsiD_21</name>
    <name evidence="9" type="ORF">SDC9_62436</name>
</gene>
<evidence type="ECO:0000256" key="2">
    <source>
        <dbReference type="ARBA" id="ARBA00022448"/>
    </source>
</evidence>
<sequence>MVAVFIALLIGITLGAIAGYYGGIIDRFLVWLFSVVWSLPTILLVIAVTFALGKGFWQIFVAIGVTFWVDIARVVRGQVMSIKERDYVEAARALGLKNRKIIFRHILPGIRGPVIVLAASSFSSAIMTEAGLSFLGIGVQPPVATWGGMVKEYYSHLVLDSAYLAILPGLAIVLAVMAFMILGNELRDNLDVKNA</sequence>
<evidence type="ECO:0000256" key="6">
    <source>
        <dbReference type="ARBA" id="ARBA00023136"/>
    </source>
</evidence>
<dbReference type="GO" id="GO:0055085">
    <property type="term" value="P:transmembrane transport"/>
    <property type="evidence" value="ECO:0007669"/>
    <property type="project" value="InterPro"/>
</dbReference>
<keyword evidence="6 7" id="KW-0472">Membrane</keyword>
<keyword evidence="4 7" id="KW-0812">Transmembrane</keyword>
<organism evidence="9">
    <name type="scientific">bioreactor metagenome</name>
    <dbReference type="NCBI Taxonomy" id="1076179"/>
    <lineage>
        <taxon>unclassified sequences</taxon>
        <taxon>metagenomes</taxon>
        <taxon>ecological metagenomes</taxon>
    </lineage>
</organism>
<feature type="transmembrane region" description="Helical" evidence="7">
    <location>
        <begin position="56"/>
        <end position="75"/>
    </location>
</feature>
<evidence type="ECO:0000313" key="9">
    <source>
        <dbReference type="EMBL" id="MPM16062.1"/>
    </source>
</evidence>
<dbReference type="PANTHER" id="PTHR43386">
    <property type="entry name" value="OLIGOPEPTIDE TRANSPORT SYSTEM PERMEASE PROTEIN APPC"/>
    <property type="match status" value="1"/>
</dbReference>
<dbReference type="PROSITE" id="PS50928">
    <property type="entry name" value="ABC_TM1"/>
    <property type="match status" value="1"/>
</dbReference>
<reference evidence="9" key="1">
    <citation type="submission" date="2019-08" db="EMBL/GenBank/DDBJ databases">
        <authorList>
            <person name="Kucharzyk K."/>
            <person name="Murdoch R.W."/>
            <person name="Higgins S."/>
            <person name="Loffler F."/>
        </authorList>
    </citation>
    <scope>NUCLEOTIDE SEQUENCE</scope>
</reference>
<feature type="transmembrane region" description="Helical" evidence="7">
    <location>
        <begin position="114"/>
        <end position="141"/>
    </location>
</feature>
<evidence type="ECO:0000259" key="8">
    <source>
        <dbReference type="PROSITE" id="PS50928"/>
    </source>
</evidence>
<dbReference type="CDD" id="cd06261">
    <property type="entry name" value="TM_PBP2"/>
    <property type="match status" value="1"/>
</dbReference>
<dbReference type="PANTHER" id="PTHR43386:SF1">
    <property type="entry name" value="D,D-DIPEPTIDE TRANSPORT SYSTEM PERMEASE PROTEIN DDPC-RELATED"/>
    <property type="match status" value="1"/>
</dbReference>
<comment type="subcellular location">
    <subcellularLocation>
        <location evidence="1">Cell membrane</location>
        <topology evidence="1">Multi-pass membrane protein</topology>
    </subcellularLocation>
</comment>
<feature type="transmembrane region" description="Helical" evidence="7">
    <location>
        <begin position="161"/>
        <end position="183"/>
    </location>
</feature>
<dbReference type="SUPFAM" id="SSF161098">
    <property type="entry name" value="MetI-like"/>
    <property type="match status" value="1"/>
</dbReference>